<evidence type="ECO:0000313" key="5">
    <source>
        <dbReference type="Proteomes" id="UP000078116"/>
    </source>
</evidence>
<feature type="domain" description="SsuA/THI5-like" evidence="1">
    <location>
        <begin position="23"/>
        <end position="223"/>
    </location>
</feature>
<dbReference type="RefSeq" id="WP_064269983.1">
    <property type="nucleotide sequence ID" value="NZ_LXJZ01000188.1"/>
</dbReference>
<sequence>MPKLSIDLTYVGAGIHEELIAHVADQEGYFEEEGVHVALRDGAVWKTERVRAGATIGLGRALLSRMTDGIEWTALSVNTHRPLFWFVGANGVKSMEDLRGRRLAVHGARTAPGVFARIVLRKHGLDPDRDVECVHRIPGDYQMDLRRLRDGSIDAAYVGSTLSAEQVAREEGFSVLSWVGDHFQIPTVGLAVDPSRISLDDPALQAMVRAYKRSLKTIAEQPSLAVEHIASMLNRLTNAEAEQHYERYIRPHFTSDGRVDLKVAKAGVAAVAAELGVPAGTADQMFLTTL</sequence>
<dbReference type="STRING" id="1462993.A6V36_33900"/>
<dbReference type="SUPFAM" id="SSF53850">
    <property type="entry name" value="Periplasmic binding protein-like II"/>
    <property type="match status" value="1"/>
</dbReference>
<dbReference type="Gene3D" id="3.40.190.10">
    <property type="entry name" value="Periplasmic binding protein-like II"/>
    <property type="match status" value="2"/>
</dbReference>
<gene>
    <name evidence="2" type="ORF">A6V36_33900</name>
    <name evidence="3" type="ORF">A6V37_24675</name>
</gene>
<protein>
    <submittedName>
        <fullName evidence="3">Nitrate ABC transporter substrate-binding protein</fullName>
    </submittedName>
</protein>
<reference evidence="4 5" key="1">
    <citation type="submission" date="2016-04" db="EMBL/GenBank/DDBJ databases">
        <title>Reclassification of Paraburkholderia panaciterrae (Farh et al. 2015) Dobritsa &amp; Samadpour 2016 as a later homotypic synonym of Paraburkholderia ginsengiterrae (Farh et al. 2015) Dobritsa &amp; Samadpour 2016.</title>
        <authorList>
            <person name="Dobritsa A.P."/>
            <person name="Kutumbaka K."/>
            <person name="Samadpour M."/>
        </authorList>
    </citation>
    <scope>NUCLEOTIDE SEQUENCE [LARGE SCALE GENOMIC DNA]</scope>
    <source>
        <strain evidence="3 5">DCY85</strain>
        <strain evidence="2 4">DCY85-1</strain>
    </source>
</reference>
<dbReference type="EMBL" id="LXKA01000209">
    <property type="protein sequence ID" value="OAJ61553.1"/>
    <property type="molecule type" value="Genomic_DNA"/>
</dbReference>
<evidence type="ECO:0000313" key="4">
    <source>
        <dbReference type="Proteomes" id="UP000077961"/>
    </source>
</evidence>
<proteinExistence type="predicted"/>
<evidence type="ECO:0000313" key="2">
    <source>
        <dbReference type="EMBL" id="OAJ56024.1"/>
    </source>
</evidence>
<keyword evidence="4" id="KW-1185">Reference proteome</keyword>
<evidence type="ECO:0000259" key="1">
    <source>
        <dbReference type="Pfam" id="PF09084"/>
    </source>
</evidence>
<dbReference type="Pfam" id="PF09084">
    <property type="entry name" value="NMT1"/>
    <property type="match status" value="1"/>
</dbReference>
<dbReference type="AlphaFoldDB" id="A0A1A9N9P9"/>
<organism evidence="3 5">
    <name type="scientific">Paraburkholderia ginsengiterrae</name>
    <dbReference type="NCBI Taxonomy" id="1462993"/>
    <lineage>
        <taxon>Bacteria</taxon>
        <taxon>Pseudomonadati</taxon>
        <taxon>Pseudomonadota</taxon>
        <taxon>Betaproteobacteria</taxon>
        <taxon>Burkholderiales</taxon>
        <taxon>Burkholderiaceae</taxon>
        <taxon>Paraburkholderia</taxon>
    </lineage>
</organism>
<dbReference type="Proteomes" id="UP000078116">
    <property type="component" value="Unassembled WGS sequence"/>
</dbReference>
<evidence type="ECO:0000313" key="3">
    <source>
        <dbReference type="EMBL" id="OAJ61553.1"/>
    </source>
</evidence>
<accession>A0A1A9N9P9</accession>
<dbReference type="InterPro" id="IPR015168">
    <property type="entry name" value="SsuA/THI5"/>
</dbReference>
<name>A0A1A9N9P9_9BURK</name>
<dbReference type="OrthoDB" id="6545503at2"/>
<dbReference type="EMBL" id="LXJZ01000188">
    <property type="protein sequence ID" value="OAJ56024.1"/>
    <property type="molecule type" value="Genomic_DNA"/>
</dbReference>
<dbReference type="Proteomes" id="UP000077961">
    <property type="component" value="Unassembled WGS sequence"/>
</dbReference>
<dbReference type="PANTHER" id="PTHR30024">
    <property type="entry name" value="ALIPHATIC SULFONATES-BINDING PROTEIN-RELATED"/>
    <property type="match status" value="1"/>
</dbReference>
<comment type="caution">
    <text evidence="3">The sequence shown here is derived from an EMBL/GenBank/DDBJ whole genome shotgun (WGS) entry which is preliminary data.</text>
</comment>